<comment type="caution">
    <text evidence="1">The sequence shown here is derived from an EMBL/GenBank/DDBJ whole genome shotgun (WGS) entry which is preliminary data.</text>
</comment>
<accession>A0ABT1Y0U9</accession>
<dbReference type="Proteomes" id="UP001524944">
    <property type="component" value="Unassembled WGS sequence"/>
</dbReference>
<sequence length="222" mass="24994">MKGMKIKKRWGWLLLLLGIGAGGFIYGYQEYNAKPLPNNDLIRLHVLANSDSAYDQKVKLLVRDEVIKYMTPYFQEAKTIAEARAKVQEQLPEIQKCAENRLASLGENYSAQAELGDFNFPTKAYGNLVLPSGEYEALRIVLGAGEGKNWWCVLYPPLCFVDISSTIAVRSVDIPEADAEVHPVNAQPAKVVIKFKLWEEVQDLLERRSLAKANENESILHN</sequence>
<organism evidence="1 2">
    <name type="scientific">Dehalobacterium formicoaceticum</name>
    <dbReference type="NCBI Taxonomy" id="51515"/>
    <lineage>
        <taxon>Bacteria</taxon>
        <taxon>Bacillati</taxon>
        <taxon>Bacillota</taxon>
        <taxon>Clostridia</taxon>
        <taxon>Eubacteriales</taxon>
        <taxon>Peptococcaceae</taxon>
        <taxon>Dehalobacterium</taxon>
    </lineage>
</organism>
<dbReference type="InterPro" id="IPR014202">
    <property type="entry name" value="Spore_II_R"/>
</dbReference>
<reference evidence="1 2" key="1">
    <citation type="submission" date="2022-08" db="EMBL/GenBank/DDBJ databases">
        <title>Proteogenomics of the novel Dehalobacterium formicoaceticum strain EZ94 highlights a key role of methyltransferases during anaerobic dichloromethane degradation.</title>
        <authorList>
            <person name="Wasmund K."/>
        </authorList>
    </citation>
    <scope>NUCLEOTIDE SEQUENCE [LARGE SCALE GENOMIC DNA]</scope>
    <source>
        <strain evidence="1 2">EZ94</strain>
    </source>
</reference>
<dbReference type="Pfam" id="PF09551">
    <property type="entry name" value="Spore_II_R"/>
    <property type="match status" value="1"/>
</dbReference>
<evidence type="ECO:0000313" key="1">
    <source>
        <dbReference type="EMBL" id="MCR6544490.1"/>
    </source>
</evidence>
<protein>
    <submittedName>
        <fullName evidence="1">Stage II sporulation protein R</fullName>
    </submittedName>
</protein>
<name>A0ABT1Y0U9_9FIRM</name>
<dbReference type="RefSeq" id="WP_089609956.1">
    <property type="nucleotide sequence ID" value="NZ_CP022121.1"/>
</dbReference>
<keyword evidence="2" id="KW-1185">Reference proteome</keyword>
<proteinExistence type="predicted"/>
<gene>
    <name evidence="1" type="primary">spoIIR</name>
    <name evidence="1" type="ORF">NVS47_03005</name>
</gene>
<dbReference type="NCBIfam" id="TIGR02837">
    <property type="entry name" value="spore_II_R"/>
    <property type="match status" value="1"/>
</dbReference>
<dbReference type="EMBL" id="JANPWE010000001">
    <property type="protein sequence ID" value="MCR6544490.1"/>
    <property type="molecule type" value="Genomic_DNA"/>
</dbReference>
<evidence type="ECO:0000313" key="2">
    <source>
        <dbReference type="Proteomes" id="UP001524944"/>
    </source>
</evidence>